<evidence type="ECO:0000256" key="1">
    <source>
        <dbReference type="SAM" id="SignalP"/>
    </source>
</evidence>
<organism evidence="2 3">
    <name type="scientific">Paraburkholderia bannensis</name>
    <dbReference type="NCBI Taxonomy" id="765414"/>
    <lineage>
        <taxon>Bacteria</taxon>
        <taxon>Pseudomonadati</taxon>
        <taxon>Pseudomonadota</taxon>
        <taxon>Betaproteobacteria</taxon>
        <taxon>Burkholderiales</taxon>
        <taxon>Burkholderiaceae</taxon>
        <taxon>Paraburkholderia</taxon>
    </lineage>
</organism>
<evidence type="ECO:0000313" key="2">
    <source>
        <dbReference type="EMBL" id="MBB6107121.1"/>
    </source>
</evidence>
<name>A0A7W9U6C0_9BURK</name>
<protein>
    <submittedName>
        <fullName evidence="2">Uncharacterized protein</fullName>
    </submittedName>
</protein>
<sequence length="163" mass="18098">MKLSKKILFFLCSSAAVCNSVDAAPSLCKPAESVVFSCLTKTSKIISLCLDERRNEISYRYGRKDSIEISHTAEENSKNGFFYNHYTRPSVEYSRIGFVTSGYEYSVFRNYDATEAASPRYGVAVSKDGDEKAQVACGSQVVDHMSRMISKLKCDESSALGCF</sequence>
<reference evidence="2 3" key="1">
    <citation type="submission" date="2020-08" db="EMBL/GenBank/DDBJ databases">
        <title>Above-ground endophytic microbial communities from plants in different locations in the United States.</title>
        <authorList>
            <person name="Frank C."/>
        </authorList>
    </citation>
    <scope>NUCLEOTIDE SEQUENCE [LARGE SCALE GENOMIC DNA]</scope>
    <source>
        <strain evidence="2 3">WP4_2_2</strain>
    </source>
</reference>
<feature type="chain" id="PRO_5031349637" evidence="1">
    <location>
        <begin position="24"/>
        <end position="163"/>
    </location>
</feature>
<keyword evidence="3" id="KW-1185">Reference proteome</keyword>
<accession>A0A7W9U6C0</accession>
<dbReference type="AlphaFoldDB" id="A0A7W9U6C0"/>
<feature type="signal peptide" evidence="1">
    <location>
        <begin position="1"/>
        <end position="23"/>
    </location>
</feature>
<evidence type="ECO:0000313" key="3">
    <source>
        <dbReference type="Proteomes" id="UP000571554"/>
    </source>
</evidence>
<gene>
    <name evidence="2" type="ORF">F4827_007002</name>
</gene>
<proteinExistence type="predicted"/>
<dbReference type="Proteomes" id="UP000571554">
    <property type="component" value="Unassembled WGS sequence"/>
</dbReference>
<comment type="caution">
    <text evidence="2">The sequence shown here is derived from an EMBL/GenBank/DDBJ whole genome shotgun (WGS) entry which is preliminary data.</text>
</comment>
<dbReference type="RefSeq" id="WP_183733467.1">
    <property type="nucleotide sequence ID" value="NZ_JACHBW010000042.1"/>
</dbReference>
<dbReference type="EMBL" id="JACHBW010000042">
    <property type="protein sequence ID" value="MBB6107121.1"/>
    <property type="molecule type" value="Genomic_DNA"/>
</dbReference>
<keyword evidence="1" id="KW-0732">Signal</keyword>